<evidence type="ECO:0008006" key="3">
    <source>
        <dbReference type="Google" id="ProtNLM"/>
    </source>
</evidence>
<accession>A0A0D2HV77</accession>
<dbReference type="AlphaFoldDB" id="A0A0D2HV77"/>
<dbReference type="InterPro" id="IPR006597">
    <property type="entry name" value="Sel1-like"/>
</dbReference>
<dbReference type="EMBL" id="AZAC01000011">
    <property type="protein sequence ID" value="KIX14318.1"/>
    <property type="molecule type" value="Genomic_DNA"/>
</dbReference>
<dbReference type="SUPFAM" id="SSF81901">
    <property type="entry name" value="HCP-like"/>
    <property type="match status" value="1"/>
</dbReference>
<dbReference type="PANTHER" id="PTHR11102:SF160">
    <property type="entry name" value="ERAD-ASSOCIATED E3 UBIQUITIN-PROTEIN LIGASE COMPONENT HRD3"/>
    <property type="match status" value="1"/>
</dbReference>
<gene>
    <name evidence="1" type="ORF">X474_08580</name>
</gene>
<sequence length="120" mass="13375">MSGELKKIIVVIFFLSLFSLGVAGLGKAASSRENEIKDITTAAEAGDDQAQNHLAFLYLLGNEGLPQDYDKAIYWFQKAAENGHKTAQVKLGNMYVRGQGTPRNFEKALFWYKKGCRSRL</sequence>
<dbReference type="Pfam" id="PF08238">
    <property type="entry name" value="Sel1"/>
    <property type="match status" value="2"/>
</dbReference>
<reference evidence="1 2" key="1">
    <citation type="submission" date="2013-11" db="EMBL/GenBank/DDBJ databases">
        <title>Metagenomic analysis of a methanogenic consortium involved in long chain n-alkane degradation.</title>
        <authorList>
            <person name="Davidova I.A."/>
            <person name="Callaghan A.V."/>
            <person name="Wawrik B."/>
            <person name="Pruitt S."/>
            <person name="Marks C."/>
            <person name="Duncan K.E."/>
            <person name="Suflita J.M."/>
        </authorList>
    </citation>
    <scope>NUCLEOTIDE SEQUENCE [LARGE SCALE GENOMIC DNA]</scope>
    <source>
        <strain evidence="1 2">SPR</strain>
    </source>
</reference>
<name>A0A0D2HV77_9BACT</name>
<keyword evidence="2" id="KW-1185">Reference proteome</keyword>
<dbReference type="RefSeq" id="WP_052514987.1">
    <property type="nucleotide sequence ID" value="NZ_AZAC01000011.1"/>
</dbReference>
<dbReference type="Gene3D" id="1.25.40.10">
    <property type="entry name" value="Tetratricopeptide repeat domain"/>
    <property type="match status" value="1"/>
</dbReference>
<dbReference type="InterPro" id="IPR050767">
    <property type="entry name" value="Sel1_AlgK"/>
</dbReference>
<proteinExistence type="predicted"/>
<dbReference type="PANTHER" id="PTHR11102">
    <property type="entry name" value="SEL-1-LIKE PROTEIN"/>
    <property type="match status" value="1"/>
</dbReference>
<dbReference type="InterPro" id="IPR011990">
    <property type="entry name" value="TPR-like_helical_dom_sf"/>
</dbReference>
<comment type="caution">
    <text evidence="1">The sequence shown here is derived from an EMBL/GenBank/DDBJ whole genome shotgun (WGS) entry which is preliminary data.</text>
</comment>
<dbReference type="SMART" id="SM00671">
    <property type="entry name" value="SEL1"/>
    <property type="match status" value="2"/>
</dbReference>
<dbReference type="OrthoDB" id="5460358at2"/>
<dbReference type="Proteomes" id="UP000032233">
    <property type="component" value="Unassembled WGS sequence"/>
</dbReference>
<protein>
    <recommendedName>
        <fullName evidence="3">Sel1 repeat family protein</fullName>
    </recommendedName>
</protein>
<evidence type="ECO:0000313" key="2">
    <source>
        <dbReference type="Proteomes" id="UP000032233"/>
    </source>
</evidence>
<dbReference type="STRING" id="1429043.X474_08580"/>
<organism evidence="1 2">
    <name type="scientific">Dethiosulfatarculus sandiegensis</name>
    <dbReference type="NCBI Taxonomy" id="1429043"/>
    <lineage>
        <taxon>Bacteria</taxon>
        <taxon>Pseudomonadati</taxon>
        <taxon>Thermodesulfobacteriota</taxon>
        <taxon>Desulfarculia</taxon>
        <taxon>Desulfarculales</taxon>
        <taxon>Desulfarculaceae</taxon>
        <taxon>Dethiosulfatarculus</taxon>
    </lineage>
</organism>
<evidence type="ECO:0000313" key="1">
    <source>
        <dbReference type="EMBL" id="KIX14318.1"/>
    </source>
</evidence>
<dbReference type="InParanoid" id="A0A0D2HV77"/>